<keyword evidence="12" id="KW-1185">Reference proteome</keyword>
<evidence type="ECO:0000259" key="8">
    <source>
        <dbReference type="Pfam" id="PF00924"/>
    </source>
</evidence>
<dbReference type="Gene3D" id="2.30.30.60">
    <property type="match status" value="1"/>
</dbReference>
<dbReference type="InterPro" id="IPR011066">
    <property type="entry name" value="MscS_channel_C_sf"/>
</dbReference>
<dbReference type="Pfam" id="PF21088">
    <property type="entry name" value="MS_channel_1st"/>
    <property type="match status" value="1"/>
</dbReference>
<feature type="domain" description="Mechanosensitive ion channel MscS C-terminal" evidence="9">
    <location>
        <begin position="169"/>
        <end position="251"/>
    </location>
</feature>
<dbReference type="SUPFAM" id="SSF82861">
    <property type="entry name" value="Mechanosensitive channel protein MscS (YggB), transmembrane region"/>
    <property type="match status" value="1"/>
</dbReference>
<keyword evidence="4 7" id="KW-0812">Transmembrane</keyword>
<dbReference type="SUPFAM" id="SSF82689">
    <property type="entry name" value="Mechanosensitive channel protein MscS (YggB), C-terminal domain"/>
    <property type="match status" value="1"/>
</dbReference>
<dbReference type="InterPro" id="IPR023408">
    <property type="entry name" value="MscS_beta-dom_sf"/>
</dbReference>
<evidence type="ECO:0000256" key="1">
    <source>
        <dbReference type="ARBA" id="ARBA00004651"/>
    </source>
</evidence>
<dbReference type="Pfam" id="PF00924">
    <property type="entry name" value="MS_channel_2nd"/>
    <property type="match status" value="1"/>
</dbReference>
<dbReference type="PANTHER" id="PTHR30460">
    <property type="entry name" value="MODERATE CONDUCTANCE MECHANOSENSITIVE CHANNEL YBIO"/>
    <property type="match status" value="1"/>
</dbReference>
<evidence type="ECO:0000259" key="9">
    <source>
        <dbReference type="Pfam" id="PF21082"/>
    </source>
</evidence>
<dbReference type="Gene3D" id="1.10.287.1260">
    <property type="match status" value="1"/>
</dbReference>
<evidence type="ECO:0000313" key="11">
    <source>
        <dbReference type="EMBL" id="GGA56874.1"/>
    </source>
</evidence>
<comment type="similarity">
    <text evidence="2">Belongs to the MscS (TC 1.A.23) family.</text>
</comment>
<evidence type="ECO:0000313" key="12">
    <source>
        <dbReference type="Proteomes" id="UP000617979"/>
    </source>
</evidence>
<evidence type="ECO:0000256" key="6">
    <source>
        <dbReference type="ARBA" id="ARBA00023136"/>
    </source>
</evidence>
<comment type="caution">
    <text evidence="11">The sequence shown here is derived from an EMBL/GenBank/DDBJ whole genome shotgun (WGS) entry which is preliminary data.</text>
</comment>
<feature type="domain" description="Mechanosensitive ion channel transmembrane helices 2/3" evidence="10">
    <location>
        <begin position="59"/>
        <end position="96"/>
    </location>
</feature>
<gene>
    <name evidence="11" type="primary">ykuT</name>
    <name evidence="11" type="ORF">GCM10007416_32590</name>
</gene>
<dbReference type="InterPro" id="IPR049278">
    <property type="entry name" value="MS_channel_C"/>
</dbReference>
<dbReference type="InterPro" id="IPR006685">
    <property type="entry name" value="MscS_channel_2nd"/>
</dbReference>
<evidence type="ECO:0000256" key="2">
    <source>
        <dbReference type="ARBA" id="ARBA00008017"/>
    </source>
</evidence>
<feature type="transmembrane region" description="Helical" evidence="7">
    <location>
        <begin position="49"/>
        <end position="71"/>
    </location>
</feature>
<dbReference type="SUPFAM" id="SSF50182">
    <property type="entry name" value="Sm-like ribonucleoproteins"/>
    <property type="match status" value="1"/>
</dbReference>
<evidence type="ECO:0000256" key="5">
    <source>
        <dbReference type="ARBA" id="ARBA00022989"/>
    </source>
</evidence>
<name>A0ABQ1H3V0_9BACL</name>
<comment type="subcellular location">
    <subcellularLocation>
        <location evidence="1">Cell membrane</location>
        <topology evidence="1">Multi-pass membrane protein</topology>
    </subcellularLocation>
</comment>
<dbReference type="InterPro" id="IPR010920">
    <property type="entry name" value="LSM_dom_sf"/>
</dbReference>
<evidence type="ECO:0000259" key="10">
    <source>
        <dbReference type="Pfam" id="PF21088"/>
    </source>
</evidence>
<keyword evidence="3" id="KW-1003">Cell membrane</keyword>
<sequence length="253" mass="27330">MEWLKSLATAGIIIGVSIGVYGVVKGVIARLIEKRMSVGNAPQPRVDTLRTLVTSLIGYLIFFIALVAVLQEFQVDATGIIASAGILGLAIGFGAQGLVSDVVTGFFVLLENQVNVGEYVTVNNFSGVVEETGLRVIKLRGFNGDLHFIPNREISSLTNHSRGNMQALVDLTIAYKENVDEVIRVLQEGCDRIGDKISGIIEGPNVLGVQSVGTSDMVIRVLAKTKNGEQWKVERELRKELKKALDEAGINLP</sequence>
<keyword evidence="6 7" id="KW-0472">Membrane</keyword>
<organism evidence="11 12">
    <name type="scientific">Kroppenstedtia guangzhouensis</name>
    <dbReference type="NCBI Taxonomy" id="1274356"/>
    <lineage>
        <taxon>Bacteria</taxon>
        <taxon>Bacillati</taxon>
        <taxon>Bacillota</taxon>
        <taxon>Bacilli</taxon>
        <taxon>Bacillales</taxon>
        <taxon>Thermoactinomycetaceae</taxon>
        <taxon>Kroppenstedtia</taxon>
    </lineage>
</organism>
<dbReference type="Proteomes" id="UP000617979">
    <property type="component" value="Unassembled WGS sequence"/>
</dbReference>
<dbReference type="EMBL" id="BMEX01000022">
    <property type="protein sequence ID" value="GGA56874.1"/>
    <property type="molecule type" value="Genomic_DNA"/>
</dbReference>
<protein>
    <submittedName>
        <fullName evidence="11">MscS family protein YkuT</fullName>
    </submittedName>
</protein>
<reference evidence="12" key="1">
    <citation type="journal article" date="2019" name="Int. J. Syst. Evol. Microbiol.">
        <title>The Global Catalogue of Microorganisms (GCM) 10K type strain sequencing project: providing services to taxonomists for standard genome sequencing and annotation.</title>
        <authorList>
            <consortium name="The Broad Institute Genomics Platform"/>
            <consortium name="The Broad Institute Genome Sequencing Center for Infectious Disease"/>
            <person name="Wu L."/>
            <person name="Ma J."/>
        </authorList>
    </citation>
    <scope>NUCLEOTIDE SEQUENCE [LARGE SCALE GENOMIC DNA]</scope>
    <source>
        <strain evidence="12">CGMCC 1.12404</strain>
    </source>
</reference>
<evidence type="ECO:0000256" key="3">
    <source>
        <dbReference type="ARBA" id="ARBA00022475"/>
    </source>
</evidence>
<dbReference type="InterPro" id="IPR049142">
    <property type="entry name" value="MS_channel_1st"/>
</dbReference>
<keyword evidence="5 7" id="KW-1133">Transmembrane helix</keyword>
<feature type="transmembrane region" description="Helical" evidence="7">
    <location>
        <begin position="6"/>
        <end position="28"/>
    </location>
</feature>
<evidence type="ECO:0000256" key="4">
    <source>
        <dbReference type="ARBA" id="ARBA00022692"/>
    </source>
</evidence>
<accession>A0ABQ1H3V0</accession>
<evidence type="ECO:0000256" key="7">
    <source>
        <dbReference type="SAM" id="Phobius"/>
    </source>
</evidence>
<dbReference type="PANTHER" id="PTHR30460:SF0">
    <property type="entry name" value="MODERATE CONDUCTANCE MECHANOSENSITIVE CHANNEL YBIO"/>
    <property type="match status" value="1"/>
</dbReference>
<feature type="transmembrane region" description="Helical" evidence="7">
    <location>
        <begin position="77"/>
        <end position="99"/>
    </location>
</feature>
<dbReference type="Pfam" id="PF21082">
    <property type="entry name" value="MS_channel_3rd"/>
    <property type="match status" value="1"/>
</dbReference>
<dbReference type="RefSeq" id="WP_188433577.1">
    <property type="nucleotide sequence ID" value="NZ_BMEX01000022.1"/>
</dbReference>
<proteinExistence type="inferred from homology"/>
<dbReference type="InterPro" id="IPR011014">
    <property type="entry name" value="MscS_channel_TM-2"/>
</dbReference>
<dbReference type="InterPro" id="IPR045276">
    <property type="entry name" value="YbiO_bact"/>
</dbReference>
<dbReference type="Gene3D" id="3.30.70.100">
    <property type="match status" value="1"/>
</dbReference>
<feature type="domain" description="Mechanosensitive ion channel MscS" evidence="8">
    <location>
        <begin position="98"/>
        <end position="162"/>
    </location>
</feature>